<evidence type="ECO:0000313" key="1">
    <source>
        <dbReference type="EMBL" id="GBO36069.1"/>
    </source>
</evidence>
<sequence length="349" mass="39784">MESPYIFKSSTSLHLQQSVVMGSCSELMWASEIQWCNNESDVHGLTFWPHGARASKSLFAQNALQYSYDICTTLRGIRKNVATPWIYRKIPCASRDTSLAHTSLRECIWSYRHEKNPRHQTCRWRSLWKRDIPKHHGGEGAGVFLDLFSFYAPAGFIGTAFDGEAVAMRIALKQLLDIHHKFENSVLLSDSQAAIQSISSFELPLTPEISHCQELLRTLTLKGKRIVLQWVPGHCTTSYWKIQLFLKILCTSNSLRDLQTRTALKSWRRVSPSSIPDKPRRDAVAAFRLTTGHDCLAAHLHRLGIFTEPFCPLCDSGEVMERDHLLRCGALQGLTEVSRYWEARALLRQ</sequence>
<dbReference type="GO" id="GO:0003676">
    <property type="term" value="F:nucleic acid binding"/>
    <property type="evidence" value="ECO:0007669"/>
    <property type="project" value="InterPro"/>
</dbReference>
<evidence type="ECO:0000313" key="2">
    <source>
        <dbReference type="Proteomes" id="UP000499080"/>
    </source>
</evidence>
<dbReference type="EMBL" id="BGPR01060141">
    <property type="protein sequence ID" value="GBO36069.1"/>
    <property type="molecule type" value="Genomic_DNA"/>
</dbReference>
<proteinExistence type="predicted"/>
<organism evidence="1 2">
    <name type="scientific">Araneus ventricosus</name>
    <name type="common">Orbweaver spider</name>
    <name type="synonym">Epeira ventricosa</name>
    <dbReference type="NCBI Taxonomy" id="182803"/>
    <lineage>
        <taxon>Eukaryota</taxon>
        <taxon>Metazoa</taxon>
        <taxon>Ecdysozoa</taxon>
        <taxon>Arthropoda</taxon>
        <taxon>Chelicerata</taxon>
        <taxon>Arachnida</taxon>
        <taxon>Araneae</taxon>
        <taxon>Araneomorphae</taxon>
        <taxon>Entelegynae</taxon>
        <taxon>Araneoidea</taxon>
        <taxon>Araneidae</taxon>
        <taxon>Araneus</taxon>
    </lineage>
</organism>
<dbReference type="SUPFAM" id="SSF53098">
    <property type="entry name" value="Ribonuclease H-like"/>
    <property type="match status" value="1"/>
</dbReference>
<gene>
    <name evidence="1" type="ORF">AVEN_69542_1</name>
</gene>
<dbReference type="OrthoDB" id="3267074at2759"/>
<keyword evidence="2" id="KW-1185">Reference proteome</keyword>
<dbReference type="Gene3D" id="3.30.420.10">
    <property type="entry name" value="Ribonuclease H-like superfamily/Ribonuclease H"/>
    <property type="match status" value="1"/>
</dbReference>
<dbReference type="Proteomes" id="UP000499080">
    <property type="component" value="Unassembled WGS sequence"/>
</dbReference>
<dbReference type="InterPro" id="IPR012337">
    <property type="entry name" value="RNaseH-like_sf"/>
</dbReference>
<dbReference type="InterPro" id="IPR036397">
    <property type="entry name" value="RNaseH_sf"/>
</dbReference>
<comment type="caution">
    <text evidence="1">The sequence shown here is derived from an EMBL/GenBank/DDBJ whole genome shotgun (WGS) entry which is preliminary data.</text>
</comment>
<reference evidence="1 2" key="1">
    <citation type="journal article" date="2019" name="Sci. Rep.">
        <title>Orb-weaving spider Araneus ventricosus genome elucidates the spidroin gene catalogue.</title>
        <authorList>
            <person name="Kono N."/>
            <person name="Nakamura H."/>
            <person name="Ohtoshi R."/>
            <person name="Moran D.A.P."/>
            <person name="Shinohara A."/>
            <person name="Yoshida Y."/>
            <person name="Fujiwara M."/>
            <person name="Mori M."/>
            <person name="Tomita M."/>
            <person name="Arakawa K."/>
        </authorList>
    </citation>
    <scope>NUCLEOTIDE SEQUENCE [LARGE SCALE GENOMIC DNA]</scope>
</reference>
<name>A0A4Y2WFU3_ARAVE</name>
<accession>A0A4Y2WFU3</accession>
<protein>
    <submittedName>
        <fullName evidence="1">Uncharacterized protein</fullName>
    </submittedName>
</protein>
<dbReference type="AlphaFoldDB" id="A0A4Y2WFU3"/>